<evidence type="ECO:0000313" key="2">
    <source>
        <dbReference type="Proteomes" id="UP001501116"/>
    </source>
</evidence>
<comment type="caution">
    <text evidence="1">The sequence shown here is derived from an EMBL/GenBank/DDBJ whole genome shotgun (WGS) entry which is preliminary data.</text>
</comment>
<accession>A0ABP5CRW6</accession>
<reference evidence="2" key="1">
    <citation type="journal article" date="2019" name="Int. J. Syst. Evol. Microbiol.">
        <title>The Global Catalogue of Microorganisms (GCM) 10K type strain sequencing project: providing services to taxonomists for standard genome sequencing and annotation.</title>
        <authorList>
            <consortium name="The Broad Institute Genomics Platform"/>
            <consortium name="The Broad Institute Genome Sequencing Center for Infectious Disease"/>
            <person name="Wu L."/>
            <person name="Ma J."/>
        </authorList>
    </citation>
    <scope>NUCLEOTIDE SEQUENCE [LARGE SCALE GENOMIC DNA]</scope>
    <source>
        <strain evidence="2">JCM 14545</strain>
    </source>
</reference>
<evidence type="ECO:0000313" key="1">
    <source>
        <dbReference type="EMBL" id="GAA1965943.1"/>
    </source>
</evidence>
<dbReference type="EMBL" id="BAAANN010000016">
    <property type="protein sequence ID" value="GAA1965943.1"/>
    <property type="molecule type" value="Genomic_DNA"/>
</dbReference>
<gene>
    <name evidence="1" type="ORF">GCM10009754_42800</name>
</gene>
<organism evidence="1 2">
    <name type="scientific">Amycolatopsis minnesotensis</name>
    <dbReference type="NCBI Taxonomy" id="337894"/>
    <lineage>
        <taxon>Bacteria</taxon>
        <taxon>Bacillati</taxon>
        <taxon>Actinomycetota</taxon>
        <taxon>Actinomycetes</taxon>
        <taxon>Pseudonocardiales</taxon>
        <taxon>Pseudonocardiaceae</taxon>
        <taxon>Amycolatopsis</taxon>
    </lineage>
</organism>
<dbReference type="Proteomes" id="UP001501116">
    <property type="component" value="Unassembled WGS sequence"/>
</dbReference>
<keyword evidence="2" id="KW-1185">Reference proteome</keyword>
<proteinExistence type="predicted"/>
<name>A0ABP5CRW6_9PSEU</name>
<protein>
    <submittedName>
        <fullName evidence="1">Uncharacterized protein</fullName>
    </submittedName>
</protein>
<sequence length="96" mass="9774">MLKIARVSASVAWDRVTVASPVNGDLISTGAESPPPTVRRASWVARAADGAPTTPPTVVGLPVAWPVSAGVVLVMGPGSLSLGVEVRALWAGQPCY</sequence>